<accession>A0A6P8I6M6</accession>
<evidence type="ECO:0000256" key="6">
    <source>
        <dbReference type="ARBA" id="ARBA00022989"/>
    </source>
</evidence>
<feature type="domain" description="T-SNARE coiled-coil homology" evidence="11">
    <location>
        <begin position="158"/>
        <end position="220"/>
    </location>
</feature>
<comment type="subcellular location">
    <subcellularLocation>
        <location evidence="1">Golgi apparatus membrane</location>
        <topology evidence="1">Single-pass type IV membrane protein</topology>
    </subcellularLocation>
</comment>
<dbReference type="InterPro" id="IPR000727">
    <property type="entry name" value="T_SNARE_dom"/>
</dbReference>
<evidence type="ECO:0000259" key="11">
    <source>
        <dbReference type="PROSITE" id="PS50192"/>
    </source>
</evidence>
<dbReference type="OrthoDB" id="546861at2759"/>
<keyword evidence="3" id="KW-0813">Transport</keyword>
<evidence type="ECO:0000256" key="9">
    <source>
        <dbReference type="ARBA" id="ARBA00023136"/>
    </source>
</evidence>
<dbReference type="Proteomes" id="UP000515163">
    <property type="component" value="Unplaced"/>
</dbReference>
<protein>
    <submittedName>
        <fullName evidence="13">Syntaxin-6-like</fullName>
    </submittedName>
</protein>
<evidence type="ECO:0000256" key="5">
    <source>
        <dbReference type="ARBA" id="ARBA00022927"/>
    </source>
</evidence>
<dbReference type="SUPFAM" id="SSF47661">
    <property type="entry name" value="t-snare proteins"/>
    <property type="match status" value="1"/>
</dbReference>
<dbReference type="GO" id="GO:0000139">
    <property type="term" value="C:Golgi membrane"/>
    <property type="evidence" value="ECO:0007669"/>
    <property type="project" value="UniProtKB-SubCell"/>
</dbReference>
<dbReference type="FunCoup" id="A0A6P8I6M6">
    <property type="interactions" value="2402"/>
</dbReference>
<keyword evidence="4 10" id="KW-0812">Transmembrane</keyword>
<dbReference type="InterPro" id="IPR010989">
    <property type="entry name" value="SNARE"/>
</dbReference>
<evidence type="ECO:0000256" key="10">
    <source>
        <dbReference type="SAM" id="Phobius"/>
    </source>
</evidence>
<dbReference type="InterPro" id="IPR015260">
    <property type="entry name" value="Syntaxin-6/10/61_N"/>
</dbReference>
<keyword evidence="9 10" id="KW-0472">Membrane</keyword>
<dbReference type="PANTHER" id="PTHR12791">
    <property type="entry name" value="GOLGI SNARE BET1-RELATED"/>
    <property type="match status" value="1"/>
</dbReference>
<evidence type="ECO:0000256" key="7">
    <source>
        <dbReference type="ARBA" id="ARBA00023034"/>
    </source>
</evidence>
<evidence type="ECO:0000256" key="8">
    <source>
        <dbReference type="ARBA" id="ARBA00023054"/>
    </source>
</evidence>
<dbReference type="Pfam" id="PF09177">
    <property type="entry name" value="STX6_10_61_N"/>
    <property type="match status" value="1"/>
</dbReference>
<dbReference type="FunFam" id="1.20.58.90:FF:000002">
    <property type="entry name" value="syntaxin-6 isoform X1"/>
    <property type="match status" value="1"/>
</dbReference>
<dbReference type="GO" id="GO:0031982">
    <property type="term" value="C:vesicle"/>
    <property type="evidence" value="ECO:0007669"/>
    <property type="project" value="UniProtKB-ARBA"/>
</dbReference>
<dbReference type="Gene3D" id="1.20.58.90">
    <property type="match status" value="1"/>
</dbReference>
<dbReference type="GO" id="GO:0005802">
    <property type="term" value="C:trans-Golgi network"/>
    <property type="evidence" value="ECO:0007669"/>
    <property type="project" value="UniProtKB-ARBA"/>
</dbReference>
<keyword evidence="7" id="KW-0333">Golgi apparatus</keyword>
<dbReference type="PROSITE" id="PS50192">
    <property type="entry name" value="T_SNARE"/>
    <property type="match status" value="1"/>
</dbReference>
<dbReference type="Gene3D" id="1.20.5.110">
    <property type="match status" value="1"/>
</dbReference>
<evidence type="ECO:0000256" key="1">
    <source>
        <dbReference type="ARBA" id="ARBA00004409"/>
    </source>
</evidence>
<evidence type="ECO:0000256" key="2">
    <source>
        <dbReference type="ARBA" id="ARBA00009063"/>
    </source>
</evidence>
<reference evidence="13" key="1">
    <citation type="submission" date="2025-08" db="UniProtKB">
        <authorList>
            <consortium name="RefSeq"/>
        </authorList>
    </citation>
    <scope>IDENTIFICATION</scope>
    <source>
        <tissue evidence="13">Tentacle</tissue>
    </source>
</reference>
<keyword evidence="6 10" id="KW-1133">Transmembrane helix</keyword>
<dbReference type="KEGG" id="aten:116298617"/>
<sequence>MSLEDPFFVVRDEVQKAVNKVRELYSRWKELLNDPRMAGREEYDWTTNELKNNIRSIEWDLEDLDETIGIVEANPRKFNMDISELNKRKLFVKQTRDDMTSIKEHLNSPSARTKLETSTRQALLGNRNGKPQDKYSRLDREIERSNQTFIDDQQQQQSLLMQSQDEQIEMVGHSVGVLKTMGKKIGDEIEDQNLILDDFGHELEMTDSKLNQVVLKVEKVLRLSDDKRQCYVLISLIVIMVIVIILFIVL</sequence>
<gene>
    <name evidence="13" type="primary">LOC116298617</name>
</gene>
<dbReference type="InParanoid" id="A0A6P8I6M6"/>
<organism evidence="12 13">
    <name type="scientific">Actinia tenebrosa</name>
    <name type="common">Australian red waratah sea anemone</name>
    <dbReference type="NCBI Taxonomy" id="6105"/>
    <lineage>
        <taxon>Eukaryota</taxon>
        <taxon>Metazoa</taxon>
        <taxon>Cnidaria</taxon>
        <taxon>Anthozoa</taxon>
        <taxon>Hexacorallia</taxon>
        <taxon>Actiniaria</taxon>
        <taxon>Actiniidae</taxon>
        <taxon>Actinia</taxon>
    </lineage>
</organism>
<feature type="transmembrane region" description="Helical" evidence="10">
    <location>
        <begin position="230"/>
        <end position="249"/>
    </location>
</feature>
<comment type="similarity">
    <text evidence="2">Belongs to the syntaxin family.</text>
</comment>
<evidence type="ECO:0000313" key="13">
    <source>
        <dbReference type="RefSeq" id="XP_031562996.1"/>
    </source>
</evidence>
<dbReference type="GO" id="GO:0048193">
    <property type="term" value="P:Golgi vesicle transport"/>
    <property type="evidence" value="ECO:0007669"/>
    <property type="project" value="InterPro"/>
</dbReference>
<dbReference type="SMART" id="SM00397">
    <property type="entry name" value="t_SNARE"/>
    <property type="match status" value="1"/>
</dbReference>
<dbReference type="GO" id="GO:0015031">
    <property type="term" value="P:protein transport"/>
    <property type="evidence" value="ECO:0007669"/>
    <property type="project" value="UniProtKB-KW"/>
</dbReference>
<evidence type="ECO:0000256" key="3">
    <source>
        <dbReference type="ARBA" id="ARBA00022448"/>
    </source>
</evidence>
<keyword evidence="5" id="KW-0653">Protein transport</keyword>
<name>A0A6P8I6M6_ACTTE</name>
<proteinExistence type="inferred from homology"/>
<dbReference type="CDD" id="cd21443">
    <property type="entry name" value="SNARE_NTD_STX6_STX10"/>
    <property type="match status" value="1"/>
</dbReference>
<dbReference type="CDD" id="cd15851">
    <property type="entry name" value="SNARE_Syntaxin6"/>
    <property type="match status" value="1"/>
</dbReference>
<evidence type="ECO:0000313" key="12">
    <source>
        <dbReference type="Proteomes" id="UP000515163"/>
    </source>
</evidence>
<dbReference type="FunFam" id="1.20.5.110:FF:000006">
    <property type="entry name" value="Syntaxin 6"/>
    <property type="match status" value="1"/>
</dbReference>
<keyword evidence="12" id="KW-1185">Reference proteome</keyword>
<dbReference type="SUPFAM" id="SSF58038">
    <property type="entry name" value="SNARE fusion complex"/>
    <property type="match status" value="1"/>
</dbReference>
<keyword evidence="8" id="KW-0175">Coiled coil</keyword>
<dbReference type="GeneID" id="116298617"/>
<dbReference type="RefSeq" id="XP_031562996.1">
    <property type="nucleotide sequence ID" value="XM_031707136.1"/>
</dbReference>
<dbReference type="AlphaFoldDB" id="A0A6P8I6M6"/>
<evidence type="ECO:0000256" key="4">
    <source>
        <dbReference type="ARBA" id="ARBA00022692"/>
    </source>
</evidence>